<protein>
    <submittedName>
        <fullName evidence="1">Uncharacterized protein</fullName>
    </submittedName>
</protein>
<dbReference type="Proteomes" id="UP000034680">
    <property type="component" value="Unassembled WGS sequence"/>
</dbReference>
<evidence type="ECO:0000313" key="1">
    <source>
        <dbReference type="EMBL" id="KKY29826.1"/>
    </source>
</evidence>
<comment type="caution">
    <text evidence="1">The sequence shown here is derived from an EMBL/GenBank/DDBJ whole genome shotgun (WGS) entry which is preliminary data.</text>
</comment>
<dbReference type="OrthoDB" id="5201726at2759"/>
<proteinExistence type="predicted"/>
<gene>
    <name evidence="1" type="ORF">UCDDA912_g10236</name>
</gene>
<name>A0A0G2F6J1_9PEZI</name>
<organism evidence="1 2">
    <name type="scientific">Diaporthe ampelina</name>
    <dbReference type="NCBI Taxonomy" id="1214573"/>
    <lineage>
        <taxon>Eukaryota</taxon>
        <taxon>Fungi</taxon>
        <taxon>Dikarya</taxon>
        <taxon>Ascomycota</taxon>
        <taxon>Pezizomycotina</taxon>
        <taxon>Sordariomycetes</taxon>
        <taxon>Sordariomycetidae</taxon>
        <taxon>Diaporthales</taxon>
        <taxon>Diaporthaceae</taxon>
        <taxon>Diaporthe</taxon>
    </lineage>
</organism>
<evidence type="ECO:0000313" key="2">
    <source>
        <dbReference type="Proteomes" id="UP000034680"/>
    </source>
</evidence>
<reference evidence="1 2" key="1">
    <citation type="submission" date="2015-05" db="EMBL/GenBank/DDBJ databases">
        <title>Distinctive expansion of gene families associated with plant cell wall degradation and secondary metabolism in the genomes of grapevine trunk pathogens.</title>
        <authorList>
            <person name="Lawrence D.P."/>
            <person name="Travadon R."/>
            <person name="Rolshausen P.E."/>
            <person name="Baumgartner K."/>
        </authorList>
    </citation>
    <scope>NUCLEOTIDE SEQUENCE [LARGE SCALE GENOMIC DNA]</scope>
    <source>
        <strain evidence="1">DA912</strain>
    </source>
</reference>
<accession>A0A0G2F6J1</accession>
<sequence>MSGFDFRDAEILSCSIYRKNGLEITILAADHRHPWDGLEVNKGQTPENNPEIHENTASWNTKVLGYVRRISSDTATGPIVANCEAFLVKRESIIPTADEYSKFYNIVDRNSQVLGWLGHRIFDSEGRTRAGLKGKGIWGADSDDSWILMITKILVDHKGMEYFGWRRLMVPEPAFQLPTPETMMKKNEDIDSDLETLFGGEAEETRDFYRRLHLQ</sequence>
<dbReference type="AlphaFoldDB" id="A0A0G2F6J1"/>
<keyword evidence="2" id="KW-1185">Reference proteome</keyword>
<reference evidence="1 2" key="2">
    <citation type="submission" date="2015-05" db="EMBL/GenBank/DDBJ databases">
        <authorList>
            <person name="Morales-Cruz A."/>
            <person name="Amrine K.C."/>
            <person name="Cantu D."/>
        </authorList>
    </citation>
    <scope>NUCLEOTIDE SEQUENCE [LARGE SCALE GENOMIC DNA]</scope>
    <source>
        <strain evidence="1">DA912</strain>
    </source>
</reference>
<dbReference type="EMBL" id="LCUC01000599">
    <property type="protein sequence ID" value="KKY29826.1"/>
    <property type="molecule type" value="Genomic_DNA"/>
</dbReference>